<dbReference type="SUPFAM" id="SSF52129">
    <property type="entry name" value="Caspase-like"/>
    <property type="match status" value="1"/>
</dbReference>
<dbReference type="InterPro" id="IPR050452">
    <property type="entry name" value="Metacaspase"/>
</dbReference>
<dbReference type="KEGG" id="vg:37618464"/>
<evidence type="ECO:0000313" key="2">
    <source>
        <dbReference type="EMBL" id="AOM63414.1"/>
    </source>
</evidence>
<proteinExistence type="predicted"/>
<dbReference type="PANTHER" id="PTHR48104:SF30">
    <property type="entry name" value="METACASPASE-1"/>
    <property type="match status" value="1"/>
</dbReference>
<feature type="domain" description="Peptidase C14 caspase" evidence="1">
    <location>
        <begin position="21"/>
        <end position="251"/>
    </location>
</feature>
<dbReference type="InterPro" id="IPR029030">
    <property type="entry name" value="Caspase-like_dom_sf"/>
</dbReference>
<dbReference type="EMBL" id="KX008963">
    <property type="protein sequence ID" value="AOM63414.1"/>
    <property type="molecule type" value="Genomic_DNA"/>
</dbReference>
<dbReference type="Gene3D" id="3.40.50.12660">
    <property type="match status" value="1"/>
</dbReference>
<dbReference type="GeneID" id="37618464"/>
<gene>
    <name evidence="2" type="primary">HaV53_ORF83</name>
</gene>
<sequence>MNPTVLSQTISDMKCVSFDEAVVCGINYFGSSMRLSNCINDAKAIASILKEVNKAERVRRLIDTRNSKLQPTCANILSCLGKMLKNENNETCFYSYSGHGTYVPDKNNDETDGKDEAIVPVDCSLITDDVFYNMFNSPENKVKVLFTLFDSCHSGSVVDLPYSIDCDMNTYVHSKHEPLNVNDDRTTVICLSAAKDSEYASDSTINFPNNGALTGAFIYTIRLYGFSLTYEQLLTSISNVLYDAHQTAILSSNKPLDVKNFFLKEGKFVVNT</sequence>
<evidence type="ECO:0000313" key="3">
    <source>
        <dbReference type="Proteomes" id="UP000232488"/>
    </source>
</evidence>
<dbReference type="Proteomes" id="UP000232488">
    <property type="component" value="Segment"/>
</dbReference>
<dbReference type="RefSeq" id="YP_009507480.1">
    <property type="nucleotide sequence ID" value="NC_038553.1"/>
</dbReference>
<reference evidence="2 3" key="1">
    <citation type="submission" date="2016-03" db="EMBL/GenBank/DDBJ databases">
        <title>Genome sequences of a Phycodnavirus, Heterosigma akashiwo virus strain 53.</title>
        <authorList>
            <person name="Ueki S."/>
            <person name="Ogura Y."/>
            <person name="Hayashi T."/>
        </authorList>
    </citation>
    <scope>NUCLEOTIDE SEQUENCE [LARGE SCALE GENOMIC DNA]</scope>
    <source>
        <strain evidence="2">HaV53</strain>
    </source>
</reference>
<accession>A0A1C9C552</accession>
<dbReference type="GO" id="GO:0006508">
    <property type="term" value="P:proteolysis"/>
    <property type="evidence" value="ECO:0007669"/>
    <property type="project" value="InterPro"/>
</dbReference>
<organism evidence="2 3">
    <name type="scientific">Heterosigma akashiwo virus 01</name>
    <name type="common">HaV01</name>
    <dbReference type="NCBI Taxonomy" id="97195"/>
    <lineage>
        <taxon>Viruses</taxon>
        <taxon>Varidnaviria</taxon>
        <taxon>Bamfordvirae</taxon>
        <taxon>Nucleocytoviricota</taxon>
        <taxon>Megaviricetes</taxon>
        <taxon>Algavirales</taxon>
        <taxon>Phycodnaviridae</taxon>
        <taxon>Raphidovirus</taxon>
        <taxon>Raphidovirus japonicum</taxon>
    </lineage>
</organism>
<dbReference type="PANTHER" id="PTHR48104">
    <property type="entry name" value="METACASPASE-4"/>
    <property type="match status" value="1"/>
</dbReference>
<protein>
    <recommendedName>
        <fullName evidence="1">Peptidase C14 caspase domain-containing protein</fullName>
    </recommendedName>
</protein>
<organismHost>
    <name type="scientific">Heterosigma akashiwo</name>
    <name type="common">Chromophytic alga</name>
    <name type="synonym">Heterosigma carterae</name>
    <dbReference type="NCBI Taxonomy" id="2829"/>
</organismHost>
<dbReference type="GO" id="GO:0004197">
    <property type="term" value="F:cysteine-type endopeptidase activity"/>
    <property type="evidence" value="ECO:0007669"/>
    <property type="project" value="InterPro"/>
</dbReference>
<dbReference type="Pfam" id="PF00656">
    <property type="entry name" value="Peptidase_C14"/>
    <property type="match status" value="1"/>
</dbReference>
<keyword evidence="3" id="KW-1185">Reference proteome</keyword>
<dbReference type="InterPro" id="IPR011600">
    <property type="entry name" value="Pept_C14_caspase"/>
</dbReference>
<evidence type="ECO:0000259" key="1">
    <source>
        <dbReference type="Pfam" id="PF00656"/>
    </source>
</evidence>
<name>A0A1C9C552_HAV01</name>